<keyword evidence="11" id="KW-1185">Reference proteome</keyword>
<keyword evidence="9" id="KW-0539">Nucleus</keyword>
<gene>
    <name evidence="12" type="primary">LOC106811507</name>
</gene>
<accession>A0ABM1EEL6</accession>
<evidence type="ECO:0000256" key="4">
    <source>
        <dbReference type="ARBA" id="ARBA00005344"/>
    </source>
</evidence>
<proteinExistence type="inferred from homology"/>
<evidence type="ECO:0000256" key="10">
    <source>
        <dbReference type="SAM" id="MobiDB-lite"/>
    </source>
</evidence>
<feature type="compositionally biased region" description="Basic and acidic residues" evidence="10">
    <location>
        <begin position="85"/>
        <end position="111"/>
    </location>
</feature>
<name>A0ABM1EEL6_PRICU</name>
<dbReference type="Pfam" id="PF17054">
    <property type="entry name" value="JUPITER"/>
    <property type="match status" value="1"/>
</dbReference>
<evidence type="ECO:0000256" key="9">
    <source>
        <dbReference type="ARBA" id="ARBA00023242"/>
    </source>
</evidence>
<reference evidence="12" key="1">
    <citation type="submission" date="2025-08" db="UniProtKB">
        <authorList>
            <consortium name="RefSeq"/>
        </authorList>
    </citation>
    <scope>IDENTIFICATION</scope>
</reference>
<dbReference type="Proteomes" id="UP000695022">
    <property type="component" value="Unplaced"/>
</dbReference>
<evidence type="ECO:0000256" key="2">
    <source>
        <dbReference type="ARBA" id="ARBA00004123"/>
    </source>
</evidence>
<evidence type="ECO:0000256" key="5">
    <source>
        <dbReference type="ARBA" id="ARBA00021471"/>
    </source>
</evidence>
<comment type="similarity">
    <text evidence="4">Belongs to the MAP Jupiter family.</text>
</comment>
<evidence type="ECO:0000313" key="11">
    <source>
        <dbReference type="Proteomes" id="UP000695022"/>
    </source>
</evidence>
<organism evidence="11 12">
    <name type="scientific">Priapulus caudatus</name>
    <name type="common">Priapulid worm</name>
    <dbReference type="NCBI Taxonomy" id="37621"/>
    <lineage>
        <taxon>Eukaryota</taxon>
        <taxon>Metazoa</taxon>
        <taxon>Ecdysozoa</taxon>
        <taxon>Scalidophora</taxon>
        <taxon>Priapulida</taxon>
        <taxon>Priapulimorpha</taxon>
        <taxon>Priapulimorphida</taxon>
        <taxon>Priapulidae</taxon>
        <taxon>Priapulus</taxon>
    </lineage>
</organism>
<comment type="subcellular location">
    <subcellularLocation>
        <location evidence="3">Cytoplasm</location>
        <location evidence="3">Cytoskeleton</location>
        <location evidence="3">Spindle</location>
    </subcellularLocation>
    <subcellularLocation>
        <location evidence="2">Nucleus</location>
    </subcellularLocation>
</comment>
<protein>
    <recommendedName>
        <fullName evidence="5">Microtubule-associated protein Jupiter</fullName>
    </recommendedName>
</protein>
<dbReference type="PANTHER" id="PTHR34930">
    <property type="entry name" value="GEO05313P1"/>
    <property type="match status" value="1"/>
</dbReference>
<evidence type="ECO:0000256" key="8">
    <source>
        <dbReference type="ARBA" id="ARBA00022701"/>
    </source>
</evidence>
<dbReference type="InterPro" id="IPR033335">
    <property type="entry name" value="JUPITER"/>
</dbReference>
<keyword evidence="6" id="KW-0963">Cytoplasm</keyword>
<keyword evidence="7" id="KW-0597">Phosphoprotein</keyword>
<feature type="compositionally biased region" description="Low complexity" evidence="10">
    <location>
        <begin position="160"/>
        <end position="182"/>
    </location>
</feature>
<feature type="region of interest" description="Disordered" evidence="10">
    <location>
        <begin position="1"/>
        <end position="195"/>
    </location>
</feature>
<evidence type="ECO:0000313" key="12">
    <source>
        <dbReference type="RefSeq" id="XP_014670637.1"/>
    </source>
</evidence>
<dbReference type="PANTHER" id="PTHR34930:SF2">
    <property type="entry name" value="MICROTUBULE-ASSOCIATED PROTEIN JUPITER"/>
    <property type="match status" value="1"/>
</dbReference>
<evidence type="ECO:0000256" key="3">
    <source>
        <dbReference type="ARBA" id="ARBA00004186"/>
    </source>
</evidence>
<dbReference type="GeneID" id="106811507"/>
<comment type="function">
    <text evidence="1">Binds to all microtubule populations.</text>
</comment>
<evidence type="ECO:0000256" key="1">
    <source>
        <dbReference type="ARBA" id="ARBA00003805"/>
    </source>
</evidence>
<evidence type="ECO:0000256" key="6">
    <source>
        <dbReference type="ARBA" id="ARBA00022490"/>
    </source>
</evidence>
<sequence>MGSTTIHVGLNEDGKAGSRISRPPGGASSNIFGGPDVDDAPRRVKNYQKSDIFGTDSVAANNNTAKPRNIGGPRGSSNIFGDAPDYGHKEDKPAAEESQQDEKAAAEEKPCEVATPTEEAPTKRADSATDTASTPEQEVESAAANDAAPPTDEAPPSDSAAVAECEATPAVAEPVAASPVDARQGAGDPPPPTSIVKQYANRMRGSWLQEDISILGNDQVSGEGDTTYHGRGLCSKHQASAAAAQRFTAPLVAGQQELW</sequence>
<dbReference type="RefSeq" id="XP_014670637.1">
    <property type="nucleotide sequence ID" value="XM_014815151.1"/>
</dbReference>
<evidence type="ECO:0000256" key="7">
    <source>
        <dbReference type="ARBA" id="ARBA00022553"/>
    </source>
</evidence>
<keyword evidence="8" id="KW-0493">Microtubule</keyword>